<sequence length="226" mass="26112">MGRYIKWGLIALVVLVVGVFLQYTLLSHDVVRITNTYNRITTLGSINRLFYASPDVGTNEGTTTRDIRFIEAVRPNGKVVVYRNEDTGWVWPPYFKYDSSNLQAEASALKSSAEAPKWVVVTRYGWRIPFLTIFPNAIAVKQVASPDVRIVPWVNILVLLVLAGLLFLLWRMWAQFRERTIEPLIVDVEEAWDRVDSRADMARRDARGIWGRFKAWLDTWRGKPRK</sequence>
<dbReference type="EMBL" id="JBHRSK010000018">
    <property type="protein sequence ID" value="MFC2970355.1"/>
    <property type="molecule type" value="Genomic_DNA"/>
</dbReference>
<gene>
    <name evidence="2" type="ORF">ACFOES_19840</name>
</gene>
<feature type="transmembrane region" description="Helical" evidence="1">
    <location>
        <begin position="150"/>
        <end position="170"/>
    </location>
</feature>
<comment type="caution">
    <text evidence="2">The sequence shown here is derived from an EMBL/GenBank/DDBJ whole genome shotgun (WGS) entry which is preliminary data.</text>
</comment>
<dbReference type="InterPro" id="IPR011088">
    <property type="entry name" value="Phage_phiNM3_A0EWY4"/>
</dbReference>
<keyword evidence="1" id="KW-0472">Membrane</keyword>
<feature type="transmembrane region" description="Helical" evidence="1">
    <location>
        <begin position="7"/>
        <end position="26"/>
    </location>
</feature>
<keyword evidence="3" id="KW-1185">Reference proteome</keyword>
<protein>
    <submittedName>
        <fullName evidence="2">DUF1523 family protein</fullName>
    </submittedName>
</protein>
<name>A0ABV7AM64_9RHOB</name>
<proteinExistence type="predicted"/>
<dbReference type="RefSeq" id="WP_377835232.1">
    <property type="nucleotide sequence ID" value="NZ_JBHRSK010000018.1"/>
</dbReference>
<evidence type="ECO:0000256" key="1">
    <source>
        <dbReference type="SAM" id="Phobius"/>
    </source>
</evidence>
<organism evidence="2 3">
    <name type="scientific">Acidimangrovimonas pyrenivorans</name>
    <dbReference type="NCBI Taxonomy" id="2030798"/>
    <lineage>
        <taxon>Bacteria</taxon>
        <taxon>Pseudomonadati</taxon>
        <taxon>Pseudomonadota</taxon>
        <taxon>Alphaproteobacteria</taxon>
        <taxon>Rhodobacterales</taxon>
        <taxon>Paracoccaceae</taxon>
        <taxon>Acidimangrovimonas</taxon>
    </lineage>
</organism>
<keyword evidence="1" id="KW-1133">Transmembrane helix</keyword>
<dbReference type="Proteomes" id="UP001595443">
    <property type="component" value="Unassembled WGS sequence"/>
</dbReference>
<accession>A0ABV7AM64</accession>
<evidence type="ECO:0000313" key="3">
    <source>
        <dbReference type="Proteomes" id="UP001595443"/>
    </source>
</evidence>
<dbReference type="Pfam" id="PF07509">
    <property type="entry name" value="DUF1523"/>
    <property type="match status" value="1"/>
</dbReference>
<evidence type="ECO:0000313" key="2">
    <source>
        <dbReference type="EMBL" id="MFC2970355.1"/>
    </source>
</evidence>
<reference evidence="3" key="1">
    <citation type="journal article" date="2019" name="Int. J. Syst. Evol. Microbiol.">
        <title>The Global Catalogue of Microorganisms (GCM) 10K type strain sequencing project: providing services to taxonomists for standard genome sequencing and annotation.</title>
        <authorList>
            <consortium name="The Broad Institute Genomics Platform"/>
            <consortium name="The Broad Institute Genome Sequencing Center for Infectious Disease"/>
            <person name="Wu L."/>
            <person name="Ma J."/>
        </authorList>
    </citation>
    <scope>NUCLEOTIDE SEQUENCE [LARGE SCALE GENOMIC DNA]</scope>
    <source>
        <strain evidence="3">KCTC 62192</strain>
    </source>
</reference>
<keyword evidence="1" id="KW-0812">Transmembrane</keyword>